<sequence length="361" mass="39609">MASSSQDLAATPENQTIVPPAQAQAAQIPLQSFSLPTFPPEAFTAGLGSLILTSDIKLTEYTDLLEKPFSIPELPTSIKSLTLELFSLGYPPGFLTALGKRLPDLKSLTIYSQLFAGTSPASREDALTFLRFQPALQELHLLDVFGSPGLFTDLAKALSPCLRFLEVNYTYRHSDPGFLTSVPSKEVSALVSKELVGLTMSISAPDITDDEDDIEGTEVGIKPVAGQDAREFATRLAEDSEGLVMLDATMFELTPKEVEDILDKHEGIKVLGFTVGLDDSWDEALDMLAKKERGFEVLEIVAVPREGMVEKLKEDPQVQISKGSLDALGQICKELRSIKFSILRTKQELWTKEDGVWEKRT</sequence>
<dbReference type="GeneID" id="36577350"/>
<dbReference type="AlphaFoldDB" id="A0A2T3B050"/>
<dbReference type="EMBL" id="KZ679012">
    <property type="protein sequence ID" value="PSS16779.1"/>
    <property type="molecule type" value="Genomic_DNA"/>
</dbReference>
<dbReference type="InParanoid" id="A0A2T3B050"/>
<gene>
    <name evidence="1" type="ORF">M430DRAFT_67118</name>
</gene>
<reference evidence="1 2" key="1">
    <citation type="journal article" date="2018" name="New Phytol.">
        <title>Comparative genomics and transcriptomics depict ericoid mycorrhizal fungi as versatile saprotrophs and plant mutualists.</title>
        <authorList>
            <person name="Martino E."/>
            <person name="Morin E."/>
            <person name="Grelet G.A."/>
            <person name="Kuo A."/>
            <person name="Kohler A."/>
            <person name="Daghino S."/>
            <person name="Barry K.W."/>
            <person name="Cichocki N."/>
            <person name="Clum A."/>
            <person name="Dockter R.B."/>
            <person name="Hainaut M."/>
            <person name="Kuo R.C."/>
            <person name="LaButti K."/>
            <person name="Lindahl B.D."/>
            <person name="Lindquist E.A."/>
            <person name="Lipzen A."/>
            <person name="Khouja H.R."/>
            <person name="Magnuson J."/>
            <person name="Murat C."/>
            <person name="Ohm R.A."/>
            <person name="Singer S.W."/>
            <person name="Spatafora J.W."/>
            <person name="Wang M."/>
            <person name="Veneault-Fourrey C."/>
            <person name="Henrissat B."/>
            <person name="Grigoriev I.V."/>
            <person name="Martin F.M."/>
            <person name="Perotto S."/>
        </authorList>
    </citation>
    <scope>NUCLEOTIDE SEQUENCE [LARGE SCALE GENOMIC DNA]</scope>
    <source>
        <strain evidence="1 2">ATCC 22711</strain>
    </source>
</reference>
<dbReference type="RefSeq" id="XP_024720287.1">
    <property type="nucleotide sequence ID" value="XM_024869269.1"/>
</dbReference>
<protein>
    <submittedName>
        <fullName evidence="1">Uncharacterized protein</fullName>
    </submittedName>
</protein>
<dbReference type="OrthoDB" id="5356476at2759"/>
<accession>A0A2T3B050</accession>
<dbReference type="Proteomes" id="UP000241818">
    <property type="component" value="Unassembled WGS sequence"/>
</dbReference>
<dbReference type="STRING" id="857342.A0A2T3B050"/>
<keyword evidence="2" id="KW-1185">Reference proteome</keyword>
<evidence type="ECO:0000313" key="2">
    <source>
        <dbReference type="Proteomes" id="UP000241818"/>
    </source>
</evidence>
<evidence type="ECO:0000313" key="1">
    <source>
        <dbReference type="EMBL" id="PSS16779.1"/>
    </source>
</evidence>
<name>A0A2T3B050_AMORE</name>
<proteinExistence type="predicted"/>
<organism evidence="1 2">
    <name type="scientific">Amorphotheca resinae ATCC 22711</name>
    <dbReference type="NCBI Taxonomy" id="857342"/>
    <lineage>
        <taxon>Eukaryota</taxon>
        <taxon>Fungi</taxon>
        <taxon>Dikarya</taxon>
        <taxon>Ascomycota</taxon>
        <taxon>Pezizomycotina</taxon>
        <taxon>Leotiomycetes</taxon>
        <taxon>Helotiales</taxon>
        <taxon>Amorphothecaceae</taxon>
        <taxon>Amorphotheca</taxon>
    </lineage>
</organism>